<dbReference type="Proteomes" id="UP001597459">
    <property type="component" value="Unassembled WGS sequence"/>
</dbReference>
<gene>
    <name evidence="1" type="ORF">ACFSTE_14885</name>
</gene>
<comment type="caution">
    <text evidence="1">The sequence shown here is derived from an EMBL/GenBank/DDBJ whole genome shotgun (WGS) entry which is preliminary data.</text>
</comment>
<accession>A0ABW5NAS3</accession>
<organism evidence="1 2">
    <name type="scientific">Aquimarina hainanensis</name>
    <dbReference type="NCBI Taxonomy" id="1578017"/>
    <lineage>
        <taxon>Bacteria</taxon>
        <taxon>Pseudomonadati</taxon>
        <taxon>Bacteroidota</taxon>
        <taxon>Flavobacteriia</taxon>
        <taxon>Flavobacteriales</taxon>
        <taxon>Flavobacteriaceae</taxon>
        <taxon>Aquimarina</taxon>
    </lineage>
</organism>
<protein>
    <recommendedName>
        <fullName evidence="3">RHS repeat-associated core domain-containing protein</fullName>
    </recommendedName>
</protein>
<name>A0ABW5NAS3_9FLAO</name>
<evidence type="ECO:0008006" key="3">
    <source>
        <dbReference type="Google" id="ProtNLM"/>
    </source>
</evidence>
<evidence type="ECO:0000313" key="1">
    <source>
        <dbReference type="EMBL" id="MFD2592122.1"/>
    </source>
</evidence>
<dbReference type="RefSeq" id="WP_378253661.1">
    <property type="nucleotide sequence ID" value="NZ_JBHSJV010000001.1"/>
</dbReference>
<reference evidence="2" key="1">
    <citation type="journal article" date="2019" name="Int. J. Syst. Evol. Microbiol.">
        <title>The Global Catalogue of Microorganisms (GCM) 10K type strain sequencing project: providing services to taxonomists for standard genome sequencing and annotation.</title>
        <authorList>
            <consortium name="The Broad Institute Genomics Platform"/>
            <consortium name="The Broad Institute Genome Sequencing Center for Infectious Disease"/>
            <person name="Wu L."/>
            <person name="Ma J."/>
        </authorList>
    </citation>
    <scope>NUCLEOTIDE SEQUENCE [LARGE SCALE GENOMIC DNA]</scope>
    <source>
        <strain evidence="2">KCTC 42423</strain>
    </source>
</reference>
<proteinExistence type="predicted"/>
<dbReference type="EMBL" id="JBHULX010000030">
    <property type="protein sequence ID" value="MFD2592122.1"/>
    <property type="molecule type" value="Genomic_DNA"/>
</dbReference>
<evidence type="ECO:0000313" key="2">
    <source>
        <dbReference type="Proteomes" id="UP001597459"/>
    </source>
</evidence>
<sequence>MKKTIIQTFMSLGVSRESSSKDIPSQKTKGSHRAIALFFVCVFLQTLIPYNQLWANNNGPNAPEAASFEPVDATDMVNLLTGDMSYVLPLLNVPSPEGGYPLALAYHAGIAMDQEASWVGLGWNLNPGAINRYVSGVPDDWKNKRKYTVFYDEGGTFNSYTGGVNVGWGEGVFSAGLYASYSENQSSNGENSRQFGVGITGGVGPFSGSLSTTGASLGISVASLLSNGDNVSSGVGLSGSINQSFLNGNTTLDASISASLFSNTDKNLSTGISLSSRNGLSGSMIGYHFKLSGFQSISKQTSILNNSFTAYIPIPISGGLASLKATFNKTKYWVYENDYYIFNGALYAGNTNNSLNNTLFDYKVAFDSYESFYRSDNKFLRNEAYYSGISYDSYSVSGQGISGNIKPYIFEDAILLNQLKITDNEGGTVNSVSYDYPLGTTGDRFTKNINDIHFYFNNENSSFLKVSSDHWDLSRNTLNSIFDLNTSNPSFNSLLTINGKNYNGYNSNSKRMRKGSYIETFTNQEIIDNPSSILKPYSFNRTRERIPKEGIGAYQVTTPDGKTYHYSLPVYQHEKFSRTSEINNDLNKHFFEEQQLEPYATHWLLTAITGPDYIDLNNNYLVDEGDYGYWVGFDYGMWSEGFGWRTPKNGYEASEKTKVYEWGIKEIYYLDKIKTRTHTALFVKSPRLDNMSSSSTLNVGTKDNPKVYNDIHINSFYIGDDGKTYFSGIYDKILPRDGTHRIESTHTFFLNLNPQRSLKLDKIILLKNSGLNKTISKTNSSEQSEFIGGEIKIDEYYEQFSILGQRLGKLSNLITNRNWKANLFRNILDSKDIIEQSHKIDNVIKTIEFKTSYELAKNSPNSANSGRLTLKKLFFSGRNGNALVPPYSFSYKNINTPFNKNLKDDWGYISNSPQSWSLNKIITPLGASINIEYEEDKFQYEAAITSPSETNKNGGGIRVKNLYTELEGERYITSYRYNIPGTNTSSGVTSYAPSKKEKEVKFIGDIPSPSVMYEYVEVAHKYATNNVKHKNVYHFNVLKKMTEKSNGFELGKSLSLRKTQNIDKNITINGENHLINFSKFELIDHTASLGSMISKKSYNGKGQLLSKIENEYYSIEEIQQGAIQETNKIYKKGKKGVVQKNYLSSSSKTSLPNVLKSTLSYSKGQESVSYFDTYDFLTGQNIETRSILANNVEAKSVVVPAFHKYTEMGAKADNLTNKNMLSQQALSLAQIKVGNEWKTIGAGITTWSNDWLYMNTQEEITEPLVEGTQKIWRKHAVYTWKGDIDANGAYVNYQGIDDNFKWTEAQTNPKWVKTSSIDRYDHYSTPLQTSDINNNFFSRKMGDKESKIIAIADAKYSEMYYSGAEYRYPNPYYFDGGVGAAGASGNGIGQTSEKSHTGSYSVKVNTSIESFKVTMQRGKHRAGKYKISVWVDKANVANARVSVNGQVKPFNGERIDAKDWVLLNHYEDFTISTQNIAIKAAQGIFYADDFRIHPVESNMTSYVYNEWDELTHIIGSNNLATRYEYDDAGRLIKTFVEVVDAPGLTGGFKKAAETNYSYKSMITLDQDGDGVIDPEIINPPISASISLDTSQSANPIVYKANVQNGSGEYQYRWNNGSWSASNVFYGYQCGAINVSLSVKDVSTNETVTTTNTFQVPASQCQLIGGDDPISPNE</sequence>
<keyword evidence="2" id="KW-1185">Reference proteome</keyword>